<evidence type="ECO:0000256" key="10">
    <source>
        <dbReference type="SAM" id="Phobius"/>
    </source>
</evidence>
<comment type="subcellular location">
    <subcellularLocation>
        <location evidence="1">Membrane</location>
        <topology evidence="1">Single-pass membrane protein</topology>
    </subcellularLocation>
</comment>
<dbReference type="RefSeq" id="XP_004504290.1">
    <property type="nucleotide sequence ID" value="XM_004504233.3"/>
</dbReference>
<keyword evidence="3" id="KW-0433">Leucine-rich repeat</keyword>
<keyword evidence="6 10" id="KW-1133">Transmembrane helix</keyword>
<comment type="similarity">
    <text evidence="2">Belongs to the RLP family.</text>
</comment>
<dbReference type="KEGG" id="cam:101496124"/>
<evidence type="ECO:0000256" key="3">
    <source>
        <dbReference type="ARBA" id="ARBA00022614"/>
    </source>
</evidence>
<keyword evidence="11" id="KW-0732">Signal</keyword>
<dbReference type="PaxDb" id="3827-XP_004504290.1"/>
<dbReference type="FunFam" id="3.80.10.10:FF:000111">
    <property type="entry name" value="LRR receptor-like serine/threonine-protein kinase ERECTA"/>
    <property type="match status" value="1"/>
</dbReference>
<dbReference type="OrthoDB" id="676979at2759"/>
<evidence type="ECO:0000256" key="5">
    <source>
        <dbReference type="ARBA" id="ARBA00022737"/>
    </source>
</evidence>
<sequence>MKSSPPPLPPFLTMLLFIFLFLFPTIITSISPPLPPTSSPSSPSTSTLDPNQLKALQSLNIPTSKDPCIQPSFHNVTLCDSSKPFSHLISLTLSNCLTYTSLSYNALKSLSTLQSFHLLNCPIAPIHFPPQLTSSLISFTCISSLHKISGVWLSRLANLTDLTVSNVPIKASGPYVFLAHMKKLKTLTISNANLTGFLPKYIHSNLTQIDFSSNKLKGNIPSSITMLDSLENLNLSSNGFKGEIPSSLGDLISLKNISLASNSFSGSIPDSLSAIPGLVHMDLSSNQLNGTIPKFLSEMKNLKYLNLANNNLHGVVPFNLSFIKKLTMFKVVGNSNLCYNHSVLSSKLKLEIAPCDKYGKPMSPPPAKNSFADDISDSDYSGDDDDDSIHKREQHHGPNKFVLGVAIALSSIVFLIVFLILCSKCCR</sequence>
<dbReference type="SUPFAM" id="SSF52058">
    <property type="entry name" value="L domain-like"/>
    <property type="match status" value="1"/>
</dbReference>
<dbReference type="GeneID" id="101496124"/>
<dbReference type="PANTHER" id="PTHR48064:SF1">
    <property type="entry name" value="RECEPTOR-LIKE PROTEIN 51-RELATED"/>
    <property type="match status" value="1"/>
</dbReference>
<proteinExistence type="inferred from homology"/>
<dbReference type="Gene3D" id="3.80.10.10">
    <property type="entry name" value="Ribonuclease Inhibitor"/>
    <property type="match status" value="2"/>
</dbReference>
<feature type="transmembrane region" description="Helical" evidence="10">
    <location>
        <begin position="401"/>
        <end position="422"/>
    </location>
</feature>
<dbReference type="AlphaFoldDB" id="A0A1S2YG39"/>
<evidence type="ECO:0000256" key="1">
    <source>
        <dbReference type="ARBA" id="ARBA00004167"/>
    </source>
</evidence>
<reference evidence="12" key="1">
    <citation type="journal article" date="2013" name="Nat. Biotechnol.">
        <title>Draft genome sequence of chickpea (Cicer arietinum) provides a resource for trait improvement.</title>
        <authorList>
            <person name="Varshney R.K."/>
            <person name="Song C."/>
            <person name="Saxena R.K."/>
            <person name="Azam S."/>
            <person name="Yu S."/>
            <person name="Sharpe A.G."/>
            <person name="Cannon S."/>
            <person name="Baek J."/>
            <person name="Rosen B.D."/>
            <person name="Tar'an B."/>
            <person name="Millan T."/>
            <person name="Zhang X."/>
            <person name="Ramsay L.D."/>
            <person name="Iwata A."/>
            <person name="Wang Y."/>
            <person name="Nelson W."/>
            <person name="Farmer A.D."/>
            <person name="Gaur P.M."/>
            <person name="Soderlund C."/>
            <person name="Penmetsa R.V."/>
            <person name="Xu C."/>
            <person name="Bharti A.K."/>
            <person name="He W."/>
            <person name="Winter P."/>
            <person name="Zhao S."/>
            <person name="Hane J.K."/>
            <person name="Carrasquilla-Garcia N."/>
            <person name="Condie J.A."/>
            <person name="Upadhyaya H.D."/>
            <person name="Luo M.C."/>
            <person name="Thudi M."/>
            <person name="Gowda C.L."/>
            <person name="Singh N.P."/>
            <person name="Lichtenzveig J."/>
            <person name="Gali K.K."/>
            <person name="Rubio J."/>
            <person name="Nadarajan N."/>
            <person name="Dolezel J."/>
            <person name="Bansal K.C."/>
            <person name="Xu X."/>
            <person name="Edwards D."/>
            <person name="Zhang G."/>
            <person name="Kahl G."/>
            <person name="Gil J."/>
            <person name="Singh K.B."/>
            <person name="Datta S.K."/>
            <person name="Jackson S.A."/>
            <person name="Wang J."/>
            <person name="Cook D.R."/>
        </authorList>
    </citation>
    <scope>NUCLEOTIDE SEQUENCE [LARGE SCALE GENOMIC DNA]</scope>
    <source>
        <strain evidence="12">cv. CDC Frontier</strain>
    </source>
</reference>
<dbReference type="InterPro" id="IPR053038">
    <property type="entry name" value="RLP_Defense"/>
</dbReference>
<dbReference type="PANTHER" id="PTHR48064">
    <property type="entry name" value="OS01G0750400 PROTEIN"/>
    <property type="match status" value="1"/>
</dbReference>
<feature type="region of interest" description="Disordered" evidence="9">
    <location>
        <begin position="361"/>
        <end position="393"/>
    </location>
</feature>
<evidence type="ECO:0000313" key="13">
    <source>
        <dbReference type="RefSeq" id="XP_004504290.1"/>
    </source>
</evidence>
<accession>A0A1S2YG39</accession>
<organism evidence="12 13">
    <name type="scientific">Cicer arietinum</name>
    <name type="common">Chickpea</name>
    <name type="synonym">Garbanzo</name>
    <dbReference type="NCBI Taxonomy" id="3827"/>
    <lineage>
        <taxon>Eukaryota</taxon>
        <taxon>Viridiplantae</taxon>
        <taxon>Streptophyta</taxon>
        <taxon>Embryophyta</taxon>
        <taxon>Tracheophyta</taxon>
        <taxon>Spermatophyta</taxon>
        <taxon>Magnoliopsida</taxon>
        <taxon>eudicotyledons</taxon>
        <taxon>Gunneridae</taxon>
        <taxon>Pentapetalae</taxon>
        <taxon>rosids</taxon>
        <taxon>fabids</taxon>
        <taxon>Fabales</taxon>
        <taxon>Fabaceae</taxon>
        <taxon>Papilionoideae</taxon>
        <taxon>50 kb inversion clade</taxon>
        <taxon>NPAAA clade</taxon>
        <taxon>Hologalegina</taxon>
        <taxon>IRL clade</taxon>
        <taxon>Cicereae</taxon>
        <taxon>Cicer</taxon>
    </lineage>
</organism>
<evidence type="ECO:0000256" key="8">
    <source>
        <dbReference type="ARBA" id="ARBA00023180"/>
    </source>
</evidence>
<evidence type="ECO:0000256" key="2">
    <source>
        <dbReference type="ARBA" id="ARBA00009592"/>
    </source>
</evidence>
<dbReference type="GO" id="GO:0016020">
    <property type="term" value="C:membrane"/>
    <property type="evidence" value="ECO:0007669"/>
    <property type="project" value="UniProtKB-SubCell"/>
</dbReference>
<evidence type="ECO:0000256" key="6">
    <source>
        <dbReference type="ARBA" id="ARBA00022989"/>
    </source>
</evidence>
<dbReference type="eggNOG" id="KOG0619">
    <property type="taxonomic scope" value="Eukaryota"/>
</dbReference>
<dbReference type="Pfam" id="PF00560">
    <property type="entry name" value="LRR_1"/>
    <property type="match status" value="5"/>
</dbReference>
<keyword evidence="12" id="KW-1185">Reference proteome</keyword>
<dbReference type="STRING" id="3827.A0A1S2YG39"/>
<reference evidence="13" key="2">
    <citation type="submission" date="2025-08" db="UniProtKB">
        <authorList>
            <consortium name="RefSeq"/>
        </authorList>
    </citation>
    <scope>IDENTIFICATION</scope>
    <source>
        <tissue evidence="13">Etiolated seedlings</tissue>
    </source>
</reference>
<dbReference type="Proteomes" id="UP000087171">
    <property type="component" value="Chromosome Ca6"/>
</dbReference>
<protein>
    <submittedName>
        <fullName evidence="13">Receptor-like protein 51</fullName>
    </submittedName>
</protein>
<feature type="compositionally biased region" description="Acidic residues" evidence="9">
    <location>
        <begin position="374"/>
        <end position="387"/>
    </location>
</feature>
<dbReference type="PRINTS" id="PR00019">
    <property type="entry name" value="LEURICHRPT"/>
</dbReference>
<keyword evidence="8" id="KW-0325">Glycoprotein</keyword>
<evidence type="ECO:0000256" key="11">
    <source>
        <dbReference type="SAM" id="SignalP"/>
    </source>
</evidence>
<evidence type="ECO:0000256" key="9">
    <source>
        <dbReference type="SAM" id="MobiDB-lite"/>
    </source>
</evidence>
<dbReference type="InterPro" id="IPR032675">
    <property type="entry name" value="LRR_dom_sf"/>
</dbReference>
<dbReference type="InterPro" id="IPR001611">
    <property type="entry name" value="Leu-rich_rpt"/>
</dbReference>
<gene>
    <name evidence="13" type="primary">LOC101496124</name>
</gene>
<name>A0A1S2YG39_CICAR</name>
<keyword evidence="5" id="KW-0677">Repeat</keyword>
<evidence type="ECO:0000256" key="4">
    <source>
        <dbReference type="ARBA" id="ARBA00022692"/>
    </source>
</evidence>
<keyword evidence="7 10" id="KW-0472">Membrane</keyword>
<feature type="chain" id="PRO_5010363138" evidence="11">
    <location>
        <begin position="30"/>
        <end position="427"/>
    </location>
</feature>
<feature type="signal peptide" evidence="11">
    <location>
        <begin position="1"/>
        <end position="29"/>
    </location>
</feature>
<keyword evidence="4 10" id="KW-0812">Transmembrane</keyword>
<evidence type="ECO:0000256" key="7">
    <source>
        <dbReference type="ARBA" id="ARBA00023136"/>
    </source>
</evidence>
<evidence type="ECO:0000313" key="12">
    <source>
        <dbReference type="Proteomes" id="UP000087171"/>
    </source>
</evidence>